<dbReference type="Gene3D" id="3.30.420.40">
    <property type="match status" value="1"/>
</dbReference>
<keyword evidence="3" id="KW-1185">Reference proteome</keyword>
<gene>
    <name evidence="2" type="ORF">ET33_34060</name>
</gene>
<dbReference type="PANTHER" id="PTHR11735">
    <property type="entry name" value="TRNA N6-ADENOSINE THREONYLCARBAMOYLTRANSFERASE"/>
    <property type="match status" value="1"/>
</dbReference>
<sequence length="287" mass="30541">MIQNTASDSTLYGDGKLMLSVDTSTVSMTTALTRGQEILGEITSKAERNHSLYLVPNLQRLMAECGVRPDELSAFAVGVGPGSYTGVRIGVTVAKTFAWTQKLALLGVSTLEALALGGAGSASEFGSLQDGETVRGGALQGMDSLLDAARATGETTWVVPLIDARRGQAFTALYAVSPEGWKCQVPDGIRLTASWTDELLSLGAEAKTGPGRVVFTGELELHQEAIRSFASRWGGPVTEAPHELRARHVAELGLMRWKRGETEDVHGLVPNYTQLAEAEAKLLAKKS</sequence>
<organism evidence="2 3">
    <name type="scientific">Paenibacillus tyrfis</name>
    <dbReference type="NCBI Taxonomy" id="1501230"/>
    <lineage>
        <taxon>Bacteria</taxon>
        <taxon>Bacillati</taxon>
        <taxon>Bacillota</taxon>
        <taxon>Bacilli</taxon>
        <taxon>Bacillales</taxon>
        <taxon>Paenibacillaceae</taxon>
        <taxon>Paenibacillus</taxon>
    </lineage>
</organism>
<accession>A0A081NTB0</accession>
<dbReference type="Proteomes" id="UP000028123">
    <property type="component" value="Unassembled WGS sequence"/>
</dbReference>
<dbReference type="EMBL" id="JNVM01000066">
    <property type="protein sequence ID" value="KEQ21683.1"/>
    <property type="molecule type" value="Genomic_DNA"/>
</dbReference>
<dbReference type="AlphaFoldDB" id="A0A081NTB0"/>
<dbReference type="CDD" id="cd24032">
    <property type="entry name" value="ASKHA_NBD_TsaB"/>
    <property type="match status" value="1"/>
</dbReference>
<proteinExistence type="predicted"/>
<evidence type="ECO:0000259" key="1">
    <source>
        <dbReference type="Pfam" id="PF00814"/>
    </source>
</evidence>
<evidence type="ECO:0000313" key="3">
    <source>
        <dbReference type="Proteomes" id="UP000028123"/>
    </source>
</evidence>
<dbReference type="InterPro" id="IPR043129">
    <property type="entry name" value="ATPase_NBD"/>
</dbReference>
<dbReference type="NCBIfam" id="TIGR03725">
    <property type="entry name" value="T6A_YeaZ"/>
    <property type="match status" value="1"/>
</dbReference>
<evidence type="ECO:0000313" key="2">
    <source>
        <dbReference type="EMBL" id="KEQ21683.1"/>
    </source>
</evidence>
<dbReference type="GO" id="GO:0002949">
    <property type="term" value="P:tRNA threonylcarbamoyladenosine modification"/>
    <property type="evidence" value="ECO:0007669"/>
    <property type="project" value="InterPro"/>
</dbReference>
<feature type="domain" description="Gcp-like" evidence="1">
    <location>
        <begin position="44"/>
        <end position="119"/>
    </location>
</feature>
<dbReference type="InterPro" id="IPR000905">
    <property type="entry name" value="Gcp-like_dom"/>
</dbReference>
<dbReference type="SUPFAM" id="SSF53067">
    <property type="entry name" value="Actin-like ATPase domain"/>
    <property type="match status" value="2"/>
</dbReference>
<reference evidence="2 3" key="1">
    <citation type="submission" date="2014-06" db="EMBL/GenBank/DDBJ databases">
        <title>Draft genome sequence of Paenibacillus sp. MSt1.</title>
        <authorList>
            <person name="Aw Y.K."/>
            <person name="Ong K.S."/>
            <person name="Gan H.M."/>
            <person name="Lee S.M."/>
        </authorList>
    </citation>
    <scope>NUCLEOTIDE SEQUENCE [LARGE SCALE GENOMIC DNA]</scope>
    <source>
        <strain evidence="2 3">MSt1</strain>
    </source>
</reference>
<name>A0A081NTB0_9BACL</name>
<dbReference type="PANTHER" id="PTHR11735:SF11">
    <property type="entry name" value="TRNA THREONYLCARBAMOYLADENOSINE BIOSYNTHESIS PROTEIN TSAB"/>
    <property type="match status" value="1"/>
</dbReference>
<comment type="caution">
    <text evidence="2">The sequence shown here is derived from an EMBL/GenBank/DDBJ whole genome shotgun (WGS) entry which is preliminary data.</text>
</comment>
<dbReference type="GO" id="GO:0005829">
    <property type="term" value="C:cytosol"/>
    <property type="evidence" value="ECO:0007669"/>
    <property type="project" value="TreeGrafter"/>
</dbReference>
<dbReference type="RefSeq" id="WP_036693686.1">
    <property type="nucleotide sequence ID" value="NZ_JNVM01000066.1"/>
</dbReference>
<dbReference type="eggNOG" id="COG1214">
    <property type="taxonomic scope" value="Bacteria"/>
</dbReference>
<dbReference type="Pfam" id="PF00814">
    <property type="entry name" value="TsaD"/>
    <property type="match status" value="1"/>
</dbReference>
<protein>
    <submittedName>
        <fullName evidence="2">Peptidase M22</fullName>
    </submittedName>
</protein>
<dbReference type="InterPro" id="IPR022496">
    <property type="entry name" value="T6A_TsaB"/>
</dbReference>